<dbReference type="EMBL" id="CAACVJ010000101">
    <property type="protein sequence ID" value="VEP13239.1"/>
    <property type="molecule type" value="Genomic_DNA"/>
</dbReference>
<sequence length="400" mass="44709">MKILYIVSTLRSCGPTNQLLYIIKYLDIQQFEPIVLTLSPEPKNSLWSKFQQLNIPLYSLNLSRWQGILLGESKLKSFVSEQYPAFKRSSDPGEVSSPKERAAMRGLRSLRQYQPNIIHSQGIRPDTLAAKYLSDYQTVATIRNYPYHDYVMKYGKLIGSYSAQKHINALKKIKFPVSCSNTISNMVKKHGVKSQIVCNGVDENLYIPPTSEEKTKLKHKLNLPLEAKIIVSVGALIARKQPEAIVRGFLASQAQKNSILLIIGDGTLLNSCQAIAENSSKIKFIGQVNNVVDYLKVADYFVSASVSEGLPNSVIEALSCGVPVCLSDIEPHREILNFNQQAGVMFSTGNIEDLTTQLNRLVNIESESMSVAARSIVCEHLNARKVSENYQSIYSKLYLK</sequence>
<dbReference type="Gene3D" id="3.40.50.2000">
    <property type="entry name" value="Glycogen Phosphorylase B"/>
    <property type="match status" value="2"/>
</dbReference>
<dbReference type="SUPFAM" id="SSF53756">
    <property type="entry name" value="UDP-Glycosyltransferase/glycogen phosphorylase"/>
    <property type="match status" value="1"/>
</dbReference>
<dbReference type="RefSeq" id="WP_144864432.1">
    <property type="nucleotide sequence ID" value="NZ_LR213780.1"/>
</dbReference>
<keyword evidence="3" id="KW-1185">Reference proteome</keyword>
<dbReference type="CDD" id="cd03801">
    <property type="entry name" value="GT4_PimA-like"/>
    <property type="match status" value="1"/>
</dbReference>
<dbReference type="OrthoDB" id="9787617at2"/>
<name>A0A563VPD5_9CYAN</name>
<dbReference type="AlphaFoldDB" id="A0A563VPD5"/>
<dbReference type="Pfam" id="PF00534">
    <property type="entry name" value="Glycos_transf_1"/>
    <property type="match status" value="1"/>
</dbReference>
<gene>
    <name evidence="2" type="ORF">H1P_190038</name>
</gene>
<proteinExistence type="predicted"/>
<evidence type="ECO:0000313" key="3">
    <source>
        <dbReference type="Proteomes" id="UP000320055"/>
    </source>
</evidence>
<dbReference type="InterPro" id="IPR001296">
    <property type="entry name" value="Glyco_trans_1"/>
</dbReference>
<protein>
    <recommendedName>
        <fullName evidence="1">Glycosyl transferase family 1 domain-containing protein</fullName>
    </recommendedName>
</protein>
<feature type="domain" description="Glycosyl transferase family 1" evidence="1">
    <location>
        <begin position="214"/>
        <end position="367"/>
    </location>
</feature>
<evidence type="ECO:0000259" key="1">
    <source>
        <dbReference type="Pfam" id="PF00534"/>
    </source>
</evidence>
<reference evidence="2 3" key="1">
    <citation type="submission" date="2019-01" db="EMBL/GenBank/DDBJ databases">
        <authorList>
            <person name="Brito A."/>
        </authorList>
    </citation>
    <scope>NUCLEOTIDE SEQUENCE [LARGE SCALE GENOMIC DNA]</scope>
    <source>
        <strain evidence="2">1</strain>
    </source>
</reference>
<dbReference type="GO" id="GO:0016757">
    <property type="term" value="F:glycosyltransferase activity"/>
    <property type="evidence" value="ECO:0007669"/>
    <property type="project" value="InterPro"/>
</dbReference>
<organism evidence="2 3">
    <name type="scientific">Hyella patelloides LEGE 07179</name>
    <dbReference type="NCBI Taxonomy" id="945734"/>
    <lineage>
        <taxon>Bacteria</taxon>
        <taxon>Bacillati</taxon>
        <taxon>Cyanobacteriota</taxon>
        <taxon>Cyanophyceae</taxon>
        <taxon>Pleurocapsales</taxon>
        <taxon>Hyellaceae</taxon>
        <taxon>Hyella</taxon>
    </lineage>
</organism>
<dbReference type="Proteomes" id="UP000320055">
    <property type="component" value="Unassembled WGS sequence"/>
</dbReference>
<dbReference type="PANTHER" id="PTHR45947:SF3">
    <property type="entry name" value="SULFOQUINOVOSYL TRANSFERASE SQD2"/>
    <property type="match status" value="1"/>
</dbReference>
<dbReference type="InterPro" id="IPR050194">
    <property type="entry name" value="Glycosyltransferase_grp1"/>
</dbReference>
<accession>A0A563VPD5</accession>
<evidence type="ECO:0000313" key="2">
    <source>
        <dbReference type="EMBL" id="VEP13239.1"/>
    </source>
</evidence>
<dbReference type="PANTHER" id="PTHR45947">
    <property type="entry name" value="SULFOQUINOVOSYL TRANSFERASE SQD2"/>
    <property type="match status" value="1"/>
</dbReference>